<evidence type="ECO:0000256" key="4">
    <source>
        <dbReference type="ARBA" id="ARBA00022475"/>
    </source>
</evidence>
<dbReference type="Gene3D" id="3.40.50.300">
    <property type="entry name" value="P-loop containing nucleotide triphosphate hydrolases"/>
    <property type="match status" value="2"/>
</dbReference>
<comment type="similarity">
    <text evidence="2">Belongs to the ABC transporter superfamily.</text>
</comment>
<dbReference type="PANTHER" id="PTHR43553">
    <property type="entry name" value="HEAVY METAL TRANSPORTER"/>
    <property type="match status" value="1"/>
</dbReference>
<accession>A0A3N4GCK3</accession>
<keyword evidence="7 12" id="KW-0067">ATP-binding</keyword>
<protein>
    <submittedName>
        <fullName evidence="12">ATP-binding cassette domain-containing protein</fullName>
    </submittedName>
</protein>
<evidence type="ECO:0000256" key="9">
    <source>
        <dbReference type="ARBA" id="ARBA00023136"/>
    </source>
</evidence>
<evidence type="ECO:0000256" key="3">
    <source>
        <dbReference type="ARBA" id="ARBA00022448"/>
    </source>
</evidence>
<organism evidence="12 13">
    <name type="scientific">Aerococcus agrisoli</name>
    <dbReference type="NCBI Taxonomy" id="2487350"/>
    <lineage>
        <taxon>Bacteria</taxon>
        <taxon>Bacillati</taxon>
        <taxon>Bacillota</taxon>
        <taxon>Bacilli</taxon>
        <taxon>Lactobacillales</taxon>
        <taxon>Aerococcaceae</taxon>
        <taxon>Aerococcus</taxon>
    </lineage>
</organism>
<dbReference type="InterPro" id="IPR027417">
    <property type="entry name" value="P-loop_NTPase"/>
</dbReference>
<dbReference type="PROSITE" id="PS50893">
    <property type="entry name" value="ABC_TRANSPORTER_2"/>
    <property type="match status" value="2"/>
</dbReference>
<keyword evidence="8" id="KW-1278">Translocase</keyword>
<dbReference type="EMBL" id="RKMG01000013">
    <property type="protein sequence ID" value="RPA60543.1"/>
    <property type="molecule type" value="Genomic_DNA"/>
</dbReference>
<feature type="domain" description="ABC transporter" evidence="11">
    <location>
        <begin position="18"/>
        <end position="259"/>
    </location>
</feature>
<evidence type="ECO:0000256" key="2">
    <source>
        <dbReference type="ARBA" id="ARBA00005417"/>
    </source>
</evidence>
<dbReference type="RefSeq" id="WP_123779903.1">
    <property type="nucleotide sequence ID" value="NZ_RKMG01000013.1"/>
</dbReference>
<dbReference type="AlphaFoldDB" id="A0A3N4GCK3"/>
<keyword evidence="4" id="KW-1003">Cell membrane</keyword>
<evidence type="ECO:0000256" key="6">
    <source>
        <dbReference type="ARBA" id="ARBA00022741"/>
    </source>
</evidence>
<dbReference type="PROSITE" id="PS00211">
    <property type="entry name" value="ABC_TRANSPORTER_1"/>
    <property type="match status" value="2"/>
</dbReference>
<dbReference type="CDD" id="cd03225">
    <property type="entry name" value="ABC_cobalt_CbiO_domain1"/>
    <property type="match status" value="2"/>
</dbReference>
<gene>
    <name evidence="12" type="ORF">EF384_05090</name>
</gene>
<dbReference type="InterPro" id="IPR003439">
    <property type="entry name" value="ABC_transporter-like_ATP-bd"/>
</dbReference>
<comment type="subcellular location">
    <subcellularLocation>
        <location evidence="1">Cell membrane</location>
        <topology evidence="1">Peripheral membrane protein</topology>
    </subcellularLocation>
</comment>
<dbReference type="Pfam" id="PF12558">
    <property type="entry name" value="DUF3744"/>
    <property type="match status" value="1"/>
</dbReference>
<evidence type="ECO:0000313" key="13">
    <source>
        <dbReference type="Proteomes" id="UP000273977"/>
    </source>
</evidence>
<proteinExistence type="inferred from homology"/>
<dbReference type="Pfam" id="PF00005">
    <property type="entry name" value="ABC_tran"/>
    <property type="match status" value="2"/>
</dbReference>
<comment type="caution">
    <text evidence="12">The sequence shown here is derived from an EMBL/GenBank/DDBJ whole genome shotgun (WGS) entry which is preliminary data.</text>
</comment>
<evidence type="ECO:0000256" key="10">
    <source>
        <dbReference type="ARBA" id="ARBA00025157"/>
    </source>
</evidence>
<dbReference type="GO" id="GO:0005524">
    <property type="term" value="F:ATP binding"/>
    <property type="evidence" value="ECO:0007669"/>
    <property type="project" value="UniProtKB-KW"/>
</dbReference>
<dbReference type="OrthoDB" id="501320at2"/>
<dbReference type="Proteomes" id="UP000273977">
    <property type="component" value="Unassembled WGS sequence"/>
</dbReference>
<keyword evidence="13" id="KW-1185">Reference proteome</keyword>
<keyword evidence="6" id="KW-0547">Nucleotide-binding</keyword>
<dbReference type="FunFam" id="3.40.50.300:FF:001422">
    <property type="entry name" value="Cobalt ABC transporter ATP-binding protein"/>
    <property type="match status" value="1"/>
</dbReference>
<feature type="domain" description="ABC transporter" evidence="11">
    <location>
        <begin position="315"/>
        <end position="552"/>
    </location>
</feature>
<dbReference type="SUPFAM" id="SSF52540">
    <property type="entry name" value="P-loop containing nucleoside triphosphate hydrolases"/>
    <property type="match status" value="2"/>
</dbReference>
<evidence type="ECO:0000259" key="11">
    <source>
        <dbReference type="PROSITE" id="PS50893"/>
    </source>
</evidence>
<dbReference type="GO" id="GO:0016887">
    <property type="term" value="F:ATP hydrolysis activity"/>
    <property type="evidence" value="ECO:0007669"/>
    <property type="project" value="InterPro"/>
</dbReference>
<keyword evidence="9" id="KW-0472">Membrane</keyword>
<reference evidence="12 13" key="1">
    <citation type="submission" date="2018-11" db="EMBL/GenBank/DDBJ databases">
        <title>Aerococcus sp. SJQ22, whole genome shotgun sequence.</title>
        <authorList>
            <person name="Sun L."/>
            <person name="Gao X."/>
            <person name="Chen W."/>
            <person name="Huang K."/>
        </authorList>
    </citation>
    <scope>NUCLEOTIDE SEQUENCE [LARGE SCALE GENOMIC DNA]</scope>
    <source>
        <strain evidence="12 13">SJQ22</strain>
    </source>
</reference>
<keyword evidence="5" id="KW-0677">Repeat</keyword>
<dbReference type="PANTHER" id="PTHR43553:SF26">
    <property type="entry name" value="ABC TRANSPORTER ATP-BINDING PROTEIN BC_2655-RELATED"/>
    <property type="match status" value="1"/>
</dbReference>
<dbReference type="GO" id="GO:0043190">
    <property type="term" value="C:ATP-binding cassette (ABC) transporter complex"/>
    <property type="evidence" value="ECO:0007669"/>
    <property type="project" value="TreeGrafter"/>
</dbReference>
<dbReference type="InterPro" id="IPR003593">
    <property type="entry name" value="AAA+_ATPase"/>
</dbReference>
<comment type="function">
    <text evidence="10">Probably part of an ABC transporter complex. Responsible for energy coupling to the transport system.</text>
</comment>
<evidence type="ECO:0000256" key="1">
    <source>
        <dbReference type="ARBA" id="ARBA00004202"/>
    </source>
</evidence>
<evidence type="ECO:0000313" key="12">
    <source>
        <dbReference type="EMBL" id="RPA60543.1"/>
    </source>
</evidence>
<dbReference type="SMART" id="SM00382">
    <property type="entry name" value="AAA"/>
    <property type="match status" value="2"/>
</dbReference>
<evidence type="ECO:0000256" key="8">
    <source>
        <dbReference type="ARBA" id="ARBA00022967"/>
    </source>
</evidence>
<dbReference type="NCBIfam" id="NF010167">
    <property type="entry name" value="PRK13648.1"/>
    <property type="match status" value="2"/>
</dbReference>
<dbReference type="InterPro" id="IPR022216">
    <property type="entry name" value="ABC_Co_transporter"/>
</dbReference>
<keyword evidence="3" id="KW-0813">Transport</keyword>
<name>A0A3N4GCK3_9LACT</name>
<dbReference type="InterPro" id="IPR017871">
    <property type="entry name" value="ABC_transporter-like_CS"/>
</dbReference>
<dbReference type="FunFam" id="3.40.50.300:FF:000224">
    <property type="entry name" value="Energy-coupling factor transporter ATP-binding protein EcfA"/>
    <property type="match status" value="1"/>
</dbReference>
<dbReference type="GO" id="GO:0042626">
    <property type="term" value="F:ATPase-coupled transmembrane transporter activity"/>
    <property type="evidence" value="ECO:0007669"/>
    <property type="project" value="TreeGrafter"/>
</dbReference>
<dbReference type="InterPro" id="IPR015856">
    <property type="entry name" value="ABC_transpr_CbiO/EcfA_su"/>
</dbReference>
<evidence type="ECO:0000256" key="7">
    <source>
        <dbReference type="ARBA" id="ARBA00022840"/>
    </source>
</evidence>
<dbReference type="InterPro" id="IPR050095">
    <property type="entry name" value="ECF_ABC_transporter_ATP-bd"/>
</dbReference>
<evidence type="ECO:0000256" key="5">
    <source>
        <dbReference type="ARBA" id="ARBA00022737"/>
    </source>
</evidence>
<sequence length="600" mass="66089">MNNVFTTKPVDSNVTPAIEFKNVSFRYASQADLNLHDLSFAIYPGEKVLIIGPSGSGKSTIGKMINGQIPNTFDGDLTGEIFINGKSIKGQSIFDLSLQVGTVLQDTDGQFVGLTVAEDLAFALENDNVAQTDMVAKVNTWATTLDLHDLLSAKPQALSGGQKQRVSIGGVLIDESPIVLFDEPLANLDPASGLATMELIGKLNASEQLTTIVIEHRLEETLIADIDRVIVIENGRLVGNTTVDYLLRSDLLDRIGVRQPLYLDAFHYAGVSLKQFDTLGAFTPDFITPKVAQELTTWYDSQVDTSRDQLQKPIVQLENVAFRYHDTPLIQDMNLTIYDGELISLVGTNGAGKSTLAKLLCGFERPDAGKITVFGQDAAQLSIKEIADDIGYVMQNPNLMISKNLLADEVASGLINRGLYKDGADEELLERVAHALRICGLFPYRNWPISALSYGQKRRATIASILVLNPKLLILDEPTAGQDYKHYTDMMAFIQELNANEGITILMITHDMHLMQEYTNRTIVLHDGQILADNKPSAVLADEYLMKQAHLAPTSLYQLAKALPNIEPTSFIDAFIRYERNLKIDKLATVRLERSVADFG</sequence>